<comment type="caution">
    <text evidence="5">The sequence shown here is derived from an EMBL/GenBank/DDBJ whole genome shotgun (WGS) entry which is preliminary data.</text>
</comment>
<dbReference type="AlphaFoldDB" id="A0A0N0VM36"/>
<organism evidence="5 6">
    <name type="scientific">Ahrensia marina</name>
    <dbReference type="NCBI Taxonomy" id="1514904"/>
    <lineage>
        <taxon>Bacteria</taxon>
        <taxon>Pseudomonadati</taxon>
        <taxon>Pseudomonadota</taxon>
        <taxon>Alphaproteobacteria</taxon>
        <taxon>Hyphomicrobiales</taxon>
        <taxon>Ahrensiaceae</taxon>
        <taxon>Ahrensia</taxon>
    </lineage>
</organism>
<sequence length="328" mass="36531">MFNWGILSSAKIAREQLIPAIMQSETGNVSAIASRDLTRAQDVAGRFGIPHAFASYDEMLASDKVDGIYIPLPTSQHIEWSIKAAKAGKHVLCEKPISLKAEEINALVEVQKETGVLIAEAFMVYYHPQWLKVQSLIKEGAIGTLKHVQGAFSYYNRDGDNMRNKPELGGGALPDIGVYPTIVTRMVTGQEPLSVMAKVERDSDFGTDIYSTMAVEFANFDMSFYVSTQMALRQNMVFHGDEGFIEVHTPFNAGLYGFDEVTLHNQKHTEVQSFRFGGVNQYTLQVDNFVRKSRGEDVRIFDLQNSINNQKLIDAIFKSGESGSRESV</sequence>
<keyword evidence="6" id="KW-1185">Reference proteome</keyword>
<dbReference type="PATRIC" id="fig|1514904.3.peg.2949"/>
<evidence type="ECO:0000313" key="6">
    <source>
        <dbReference type="Proteomes" id="UP000038011"/>
    </source>
</evidence>
<feature type="domain" description="Gfo/Idh/MocA-like oxidoreductase N-terminal" evidence="3">
    <location>
        <begin position="3"/>
        <end position="119"/>
    </location>
</feature>
<dbReference type="InterPro" id="IPR000683">
    <property type="entry name" value="Gfo/Idh/MocA-like_OxRdtase_N"/>
</dbReference>
<dbReference type="PANTHER" id="PTHR22604">
    <property type="entry name" value="OXIDOREDUCTASES"/>
    <property type="match status" value="1"/>
</dbReference>
<gene>
    <name evidence="5" type="ORF">SU32_04795</name>
</gene>
<dbReference type="PANTHER" id="PTHR22604:SF105">
    <property type="entry name" value="TRANS-1,2-DIHYDROBENZENE-1,2-DIOL DEHYDROGENASE"/>
    <property type="match status" value="1"/>
</dbReference>
<dbReference type="RefSeq" id="WP_053998211.1">
    <property type="nucleotide sequence ID" value="NZ_JXMU01000005.1"/>
</dbReference>
<proteinExistence type="inferred from homology"/>
<dbReference type="GO" id="GO:0016491">
    <property type="term" value="F:oxidoreductase activity"/>
    <property type="evidence" value="ECO:0007669"/>
    <property type="project" value="UniProtKB-KW"/>
</dbReference>
<dbReference type="InterPro" id="IPR050984">
    <property type="entry name" value="Gfo/Idh/MocA_domain"/>
</dbReference>
<accession>A0A0N0VM36</accession>
<dbReference type="OrthoDB" id="9815825at2"/>
<feature type="domain" description="GFO/IDH/MocA-like oxidoreductase" evidence="4">
    <location>
        <begin position="130"/>
        <end position="245"/>
    </location>
</feature>
<dbReference type="Pfam" id="PF01408">
    <property type="entry name" value="GFO_IDH_MocA"/>
    <property type="match status" value="1"/>
</dbReference>
<comment type="similarity">
    <text evidence="1">Belongs to the Gfo/Idh/MocA family.</text>
</comment>
<dbReference type="Gene3D" id="3.40.50.720">
    <property type="entry name" value="NAD(P)-binding Rossmann-like Domain"/>
    <property type="match status" value="1"/>
</dbReference>
<dbReference type="STRING" id="1514904.SU32_04795"/>
<dbReference type="SUPFAM" id="SSF51735">
    <property type="entry name" value="NAD(P)-binding Rossmann-fold domains"/>
    <property type="match status" value="1"/>
</dbReference>
<evidence type="ECO:0000256" key="1">
    <source>
        <dbReference type="ARBA" id="ARBA00010928"/>
    </source>
</evidence>
<dbReference type="InterPro" id="IPR036291">
    <property type="entry name" value="NAD(P)-bd_dom_sf"/>
</dbReference>
<dbReference type="Proteomes" id="UP000038011">
    <property type="component" value="Unassembled WGS sequence"/>
</dbReference>
<dbReference type="SUPFAM" id="SSF55347">
    <property type="entry name" value="Glyceraldehyde-3-phosphate dehydrogenase-like, C-terminal domain"/>
    <property type="match status" value="1"/>
</dbReference>
<dbReference type="Gene3D" id="3.30.360.10">
    <property type="entry name" value="Dihydrodipicolinate Reductase, domain 2"/>
    <property type="match status" value="1"/>
</dbReference>
<protein>
    <submittedName>
        <fullName evidence="5">Oxidoreductase</fullName>
    </submittedName>
</protein>
<keyword evidence="2" id="KW-0560">Oxidoreductase</keyword>
<dbReference type="InterPro" id="IPR055170">
    <property type="entry name" value="GFO_IDH_MocA-like_dom"/>
</dbReference>
<name>A0A0N0VM36_9HYPH</name>
<dbReference type="GO" id="GO:0000166">
    <property type="term" value="F:nucleotide binding"/>
    <property type="evidence" value="ECO:0007669"/>
    <property type="project" value="InterPro"/>
</dbReference>
<dbReference type="Pfam" id="PF22725">
    <property type="entry name" value="GFO_IDH_MocA_C3"/>
    <property type="match status" value="1"/>
</dbReference>
<evidence type="ECO:0000256" key="2">
    <source>
        <dbReference type="ARBA" id="ARBA00023002"/>
    </source>
</evidence>
<dbReference type="EMBL" id="JXMU01000005">
    <property type="protein sequence ID" value="KPB02084.1"/>
    <property type="molecule type" value="Genomic_DNA"/>
</dbReference>
<evidence type="ECO:0000259" key="4">
    <source>
        <dbReference type="Pfam" id="PF22725"/>
    </source>
</evidence>
<evidence type="ECO:0000313" key="5">
    <source>
        <dbReference type="EMBL" id="KPB02084.1"/>
    </source>
</evidence>
<evidence type="ECO:0000259" key="3">
    <source>
        <dbReference type="Pfam" id="PF01408"/>
    </source>
</evidence>
<reference evidence="5 6" key="1">
    <citation type="submission" date="2015-01" db="EMBL/GenBank/DDBJ databases">
        <title>Ahrensia donghaiensis sp. nov., a novel dimethylsulphoniopropionate-cleavage bacterium isolated from seawater and emended descriptions of the genus Ahrensia and Ahrensia kielensis.</title>
        <authorList>
            <person name="Liu J."/>
        </authorList>
    </citation>
    <scope>NUCLEOTIDE SEQUENCE [LARGE SCALE GENOMIC DNA]</scope>
    <source>
        <strain evidence="5 6">LZD062</strain>
    </source>
</reference>